<gene>
    <name evidence="9" type="ORF">JTE90_017764</name>
</gene>
<dbReference type="CDD" id="cd08028">
    <property type="entry name" value="LARP_3"/>
    <property type="match status" value="1"/>
</dbReference>
<dbReference type="Pfam" id="PF00076">
    <property type="entry name" value="RRM_1"/>
    <property type="match status" value="1"/>
</dbReference>
<keyword evidence="3" id="KW-0539">Nucleus</keyword>
<evidence type="ECO:0000259" key="7">
    <source>
        <dbReference type="PROSITE" id="PS50961"/>
    </source>
</evidence>
<evidence type="ECO:0000259" key="6">
    <source>
        <dbReference type="PROSITE" id="PS50102"/>
    </source>
</evidence>
<dbReference type="PANTHER" id="PTHR22792">
    <property type="entry name" value="LUPUS LA PROTEIN-RELATED"/>
    <property type="match status" value="1"/>
</dbReference>
<dbReference type="InterPro" id="IPR036388">
    <property type="entry name" value="WH-like_DNA-bd_sf"/>
</dbReference>
<evidence type="ECO:0008006" key="11">
    <source>
        <dbReference type="Google" id="ProtNLM"/>
    </source>
</evidence>
<dbReference type="InterPro" id="IPR000504">
    <property type="entry name" value="RRM_dom"/>
</dbReference>
<accession>A0AAV6UKV7</accession>
<evidence type="ECO:0000259" key="8">
    <source>
        <dbReference type="PROSITE" id="PS51939"/>
    </source>
</evidence>
<dbReference type="Gene3D" id="3.30.70.330">
    <property type="match status" value="2"/>
</dbReference>
<dbReference type="EMBL" id="JAFNEN010000354">
    <property type="protein sequence ID" value="KAG8184909.1"/>
    <property type="molecule type" value="Genomic_DNA"/>
</dbReference>
<dbReference type="GO" id="GO:0005634">
    <property type="term" value="C:nucleus"/>
    <property type="evidence" value="ECO:0007669"/>
    <property type="project" value="UniProtKB-SubCell"/>
</dbReference>
<dbReference type="InterPro" id="IPR035979">
    <property type="entry name" value="RBD_domain_sf"/>
</dbReference>
<dbReference type="PANTHER" id="PTHR22792:SF166">
    <property type="entry name" value="LUPUS LA PROTEIN HOMOLOG"/>
    <property type="match status" value="1"/>
</dbReference>
<dbReference type="CDD" id="cd12291">
    <property type="entry name" value="RRM1_La"/>
    <property type="match status" value="1"/>
</dbReference>
<evidence type="ECO:0000313" key="10">
    <source>
        <dbReference type="Proteomes" id="UP000827092"/>
    </source>
</evidence>
<dbReference type="Gene3D" id="1.10.10.10">
    <property type="entry name" value="Winged helix-like DNA-binding domain superfamily/Winged helix DNA-binding domain"/>
    <property type="match status" value="1"/>
</dbReference>
<feature type="compositionally biased region" description="Basic and acidic residues" evidence="5">
    <location>
        <begin position="268"/>
        <end position="279"/>
    </location>
</feature>
<feature type="region of interest" description="Disordered" evidence="5">
    <location>
        <begin position="388"/>
        <end position="448"/>
    </location>
</feature>
<dbReference type="GO" id="GO:0045727">
    <property type="term" value="P:positive regulation of translation"/>
    <property type="evidence" value="ECO:0007669"/>
    <property type="project" value="TreeGrafter"/>
</dbReference>
<dbReference type="InterPro" id="IPR045180">
    <property type="entry name" value="La_dom_prot"/>
</dbReference>
<proteinExistence type="predicted"/>
<dbReference type="GO" id="GO:0005829">
    <property type="term" value="C:cytosol"/>
    <property type="evidence" value="ECO:0007669"/>
    <property type="project" value="TreeGrafter"/>
</dbReference>
<evidence type="ECO:0000256" key="4">
    <source>
        <dbReference type="PROSITE-ProRule" id="PRU00332"/>
    </source>
</evidence>
<dbReference type="SUPFAM" id="SSF54928">
    <property type="entry name" value="RNA-binding domain, RBD"/>
    <property type="match status" value="1"/>
</dbReference>
<evidence type="ECO:0000256" key="5">
    <source>
        <dbReference type="SAM" id="MobiDB-lite"/>
    </source>
</evidence>
<feature type="domain" description="RRM" evidence="6">
    <location>
        <begin position="154"/>
        <end position="239"/>
    </location>
</feature>
<dbReference type="Pfam" id="PF05383">
    <property type="entry name" value="La"/>
    <property type="match status" value="1"/>
</dbReference>
<protein>
    <recommendedName>
        <fullName evidence="11">Lupus La protein</fullName>
    </recommendedName>
</protein>
<feature type="compositionally biased region" description="Basic and acidic residues" evidence="5">
    <location>
        <begin position="411"/>
        <end position="448"/>
    </location>
</feature>
<feature type="region of interest" description="Disordered" evidence="5">
    <location>
        <begin position="251"/>
        <end position="279"/>
    </location>
</feature>
<evidence type="ECO:0000313" key="9">
    <source>
        <dbReference type="EMBL" id="KAG8184909.1"/>
    </source>
</evidence>
<dbReference type="GO" id="GO:0003729">
    <property type="term" value="F:mRNA binding"/>
    <property type="evidence" value="ECO:0007669"/>
    <property type="project" value="TreeGrafter"/>
</dbReference>
<dbReference type="PROSITE" id="PS50961">
    <property type="entry name" value="HTH_LA"/>
    <property type="match status" value="1"/>
</dbReference>
<dbReference type="InterPro" id="IPR036390">
    <property type="entry name" value="WH_DNA-bd_sf"/>
</dbReference>
<dbReference type="GO" id="GO:0010494">
    <property type="term" value="C:cytoplasmic stress granule"/>
    <property type="evidence" value="ECO:0007669"/>
    <property type="project" value="TreeGrafter"/>
</dbReference>
<evidence type="ECO:0000256" key="2">
    <source>
        <dbReference type="ARBA" id="ARBA00022884"/>
    </source>
</evidence>
<reference evidence="9 10" key="1">
    <citation type="journal article" date="2022" name="Nat. Ecol. Evol.">
        <title>A masculinizing supergene underlies an exaggerated male reproductive morph in a spider.</title>
        <authorList>
            <person name="Hendrickx F."/>
            <person name="De Corte Z."/>
            <person name="Sonet G."/>
            <person name="Van Belleghem S.M."/>
            <person name="Kostlbacher S."/>
            <person name="Vangestel C."/>
        </authorList>
    </citation>
    <scope>NUCLEOTIDE SEQUENCE [LARGE SCALE GENOMIC DNA]</scope>
    <source>
        <strain evidence="9">W744_W776</strain>
    </source>
</reference>
<dbReference type="InterPro" id="IPR012677">
    <property type="entry name" value="Nucleotide-bd_a/b_plait_sf"/>
</dbReference>
<dbReference type="SMART" id="SM00360">
    <property type="entry name" value="RRM"/>
    <property type="match status" value="2"/>
</dbReference>
<comment type="subcellular location">
    <subcellularLocation>
        <location evidence="1">Nucleus</location>
    </subcellularLocation>
</comment>
<dbReference type="InterPro" id="IPR006630">
    <property type="entry name" value="La_HTH"/>
</dbReference>
<dbReference type="PROSITE" id="PS51939">
    <property type="entry name" value="XRRM"/>
    <property type="match status" value="1"/>
</dbReference>
<dbReference type="Pfam" id="PF08777">
    <property type="entry name" value="RRM_3"/>
    <property type="match status" value="1"/>
</dbReference>
<dbReference type="GO" id="GO:0008033">
    <property type="term" value="P:tRNA processing"/>
    <property type="evidence" value="ECO:0007669"/>
    <property type="project" value="TreeGrafter"/>
</dbReference>
<organism evidence="9 10">
    <name type="scientific">Oedothorax gibbosus</name>
    <dbReference type="NCBI Taxonomy" id="931172"/>
    <lineage>
        <taxon>Eukaryota</taxon>
        <taxon>Metazoa</taxon>
        <taxon>Ecdysozoa</taxon>
        <taxon>Arthropoda</taxon>
        <taxon>Chelicerata</taxon>
        <taxon>Arachnida</taxon>
        <taxon>Araneae</taxon>
        <taxon>Araneomorphae</taxon>
        <taxon>Entelegynae</taxon>
        <taxon>Araneoidea</taxon>
        <taxon>Linyphiidae</taxon>
        <taxon>Erigoninae</taxon>
        <taxon>Oedothorax</taxon>
    </lineage>
</organism>
<dbReference type="GO" id="GO:1990904">
    <property type="term" value="C:ribonucleoprotein complex"/>
    <property type="evidence" value="ECO:0007669"/>
    <property type="project" value="UniProtKB-UniRule"/>
</dbReference>
<evidence type="ECO:0000256" key="3">
    <source>
        <dbReference type="ARBA" id="ARBA00023242"/>
    </source>
</evidence>
<keyword evidence="2 4" id="KW-0694">RNA-binding</keyword>
<dbReference type="PRINTS" id="PR00302">
    <property type="entry name" value="LUPUSLA"/>
</dbReference>
<sequence>MPLHFNYFLNSLRKIFFFTPITEDINCTFPVLNSLFINIVKMGTEDVAKVEESSQISDLEQKIIRQVEYYFGNFNLSKDKFLREQIKLDDGWVPMDTMILFKRLKSLSEDYKVICGALKKSPNQLMEVDEECTKIRRSVEKPLPDASKEVQEERTLYVKGFKKTSTLDELLEFFKEYKAEHITMRRRKLQKDTPFKGSCFVLFETKEDADKFLANKGLKYENTELLKETRKDYIKRKDVFFENLKAERQKKEAEKGNKESKDGDEEASTEKNKDTETKDSSLSFIPGCLIKIVGLGNTCLREDIKEVFEKYGPVVYVDYSKGQPEAVVRFETGIAATVMEQISEEDGEKKIEICSAKVTLSLIEGDADEQYWKDIAINRAKARKNFSQKYNKSGKGRFNNQNWGKGKKHNRDGDRGDERPSKKQKVDSNQEPKEQSNGGRKEATMEQE</sequence>
<dbReference type="InterPro" id="IPR014886">
    <property type="entry name" value="La_xRRM"/>
</dbReference>
<evidence type="ECO:0000256" key="1">
    <source>
        <dbReference type="ARBA" id="ARBA00004123"/>
    </source>
</evidence>
<keyword evidence="10" id="KW-1185">Reference proteome</keyword>
<dbReference type="SUPFAM" id="SSF46785">
    <property type="entry name" value="Winged helix' DNA-binding domain"/>
    <property type="match status" value="1"/>
</dbReference>
<feature type="domain" description="HTH La-type RNA-binding" evidence="7">
    <location>
        <begin position="53"/>
        <end position="145"/>
    </location>
</feature>
<comment type="caution">
    <text evidence="9">The sequence shown here is derived from an EMBL/GenBank/DDBJ whole genome shotgun (WGS) entry which is preliminary data.</text>
</comment>
<dbReference type="AlphaFoldDB" id="A0AAV6UKV7"/>
<name>A0AAV6UKV7_9ARAC</name>
<dbReference type="PROSITE" id="PS50102">
    <property type="entry name" value="RRM"/>
    <property type="match status" value="1"/>
</dbReference>
<dbReference type="SMART" id="SM00715">
    <property type="entry name" value="LA"/>
    <property type="match status" value="1"/>
</dbReference>
<feature type="compositionally biased region" description="Basic and acidic residues" evidence="5">
    <location>
        <begin position="251"/>
        <end position="261"/>
    </location>
</feature>
<feature type="domain" description="XRRM" evidence="8">
    <location>
        <begin position="283"/>
        <end position="409"/>
    </location>
</feature>
<dbReference type="Proteomes" id="UP000827092">
    <property type="component" value="Unassembled WGS sequence"/>
</dbReference>
<dbReference type="InterPro" id="IPR002344">
    <property type="entry name" value="Lupus_La"/>
</dbReference>